<evidence type="ECO:0000313" key="2">
    <source>
        <dbReference type="Proteomes" id="UP000034400"/>
    </source>
</evidence>
<sequence length="138" mass="14808">MRFVQGEPEIRSALYELPGLLSEARAIAGCHDLHGSANCRLMVVVDGDFIPEPIVTTHSDLDRARSGCTDDEVREARIGRRCEANAHDGTRNALRIILIDLLCDGVATHDGAGCSDENCDSGTDVALEVGVHDELPNA</sequence>
<name>A0ABD4APZ9_9BURK</name>
<dbReference type="Proteomes" id="UP000034400">
    <property type="component" value="Unassembled WGS sequence"/>
</dbReference>
<protein>
    <submittedName>
        <fullName evidence="1">Uncharacterized protein</fullName>
    </submittedName>
</protein>
<gene>
    <name evidence="1" type="ORF">WR31_25600</name>
</gene>
<evidence type="ECO:0000313" key="1">
    <source>
        <dbReference type="EMBL" id="KKL36549.1"/>
    </source>
</evidence>
<proteinExistence type="predicted"/>
<accession>A0ABD4APZ9</accession>
<dbReference type="AlphaFoldDB" id="A0ABD4APZ9"/>
<reference evidence="1 2" key="1">
    <citation type="submission" date="2015-03" db="EMBL/GenBank/DDBJ databases">
        <title>Draft genome sequences of the Burkholderia contaminans strains LMG 23361 and FFH2055 and Burkholderia cenocepacia K56-2.</title>
        <authorList>
            <person name="Bloodworth R.A."/>
            <person name="Selin C."/>
            <person name="Lopez De Volder M.A."/>
            <person name="Degrossi J."/>
            <person name="Drevinek P."/>
            <person name="Galanternik L."/>
            <person name="Cardona S.T."/>
        </authorList>
    </citation>
    <scope>NUCLEOTIDE SEQUENCE [LARGE SCALE GENOMIC DNA]</scope>
    <source>
        <strain evidence="1 2">LMG 23361</strain>
    </source>
</reference>
<organism evidence="1 2">
    <name type="scientific">Burkholderia contaminans LMG 23361</name>
    <dbReference type="NCBI Taxonomy" id="1334628"/>
    <lineage>
        <taxon>Bacteria</taxon>
        <taxon>Pseudomonadati</taxon>
        <taxon>Pseudomonadota</taxon>
        <taxon>Betaproteobacteria</taxon>
        <taxon>Burkholderiales</taxon>
        <taxon>Burkholderiaceae</taxon>
        <taxon>Burkholderia</taxon>
        <taxon>Burkholderia cepacia complex</taxon>
    </lineage>
</organism>
<dbReference type="EMBL" id="LASD01000010">
    <property type="protein sequence ID" value="KKL36549.1"/>
    <property type="molecule type" value="Genomic_DNA"/>
</dbReference>
<comment type="caution">
    <text evidence="1">The sequence shown here is derived from an EMBL/GenBank/DDBJ whole genome shotgun (WGS) entry which is preliminary data.</text>
</comment>